<proteinExistence type="inferred from homology"/>
<keyword evidence="9 11" id="KW-0472">Membrane</keyword>
<feature type="transmembrane region" description="Helical" evidence="11">
    <location>
        <begin position="1015"/>
        <end position="1039"/>
    </location>
</feature>
<keyword evidence="8 11" id="KW-1133">Transmembrane helix</keyword>
<dbReference type="GO" id="GO:0016887">
    <property type="term" value="F:ATP hydrolysis activity"/>
    <property type="evidence" value="ECO:0007669"/>
    <property type="project" value="InterPro"/>
</dbReference>
<feature type="transmembrane region" description="Helical" evidence="11">
    <location>
        <begin position="1051"/>
        <end position="1072"/>
    </location>
</feature>
<dbReference type="InterPro" id="IPR011527">
    <property type="entry name" value="ABC1_TM_dom"/>
</dbReference>
<sequence>MPTRTRAQAAEDAPEDVEIGRAKATATDMDDAAEPVSFARLYRFATPLDGVLMAVGSVASLALGALQPGQMIVFGDIIDTIGDAALSGETGSVADQLRAPIFAFVYIAIASFFAGFTATFCWRWTGERQAATYRKAYLRAIMRQDVAWHDARATRGLAAAFAESTQLVELGVGTKLSEGLRFVGQALGGVGVAFYFQWDLTLVLLAVSPLSVGAARFLNLINGQTDRTMQAAFSDAGAVCAEVLGAIRTVASFSAEPRERARFEERLEPAERAGAAAGGRKGVAQGLMSATANLTIAVGIVYGAQKIAAEREATGCLATGTCAVSGGAVLLTMFALNQGAQALGFLGQSFSAISKARAAAGRMEATMARSPPIDAFDLRGAVLQREQLHGHVRFESVAFRYPARPDAQIYTDFSLEIAPGTTCALVGGSGSGKSTAVALLERFYEPERGRVLLDGVDLRALQLRWLRQQIGMVGQEPTLFDGTIAQNIAYGRPDATREEVAEAARMANAHNFVAAFPQAYETRVGQGGGQLSGGQKQRIAIARAILKNPSILLLDEATSALDTESERVVQAALDALLAAQKRTTIVIAHRLSTIRTADKIAVVGQGGVLEEGSHEQLVAKGEDGHYFKLLHRVHDGGSGRGGNNAATEAGAGSGAEAPLAVADGDEVAATPTARTAHASVSDGTPSHAGAAVEAAAAGASAPSKGAVAPPAAETPEARKAREKAARAERAAVAKAQRGRVWAMQAPERPYLALAVLGAFLLGATVPVVGVLFMRLIRTFFYPEPDVVRRQAWLWAGLMVGISALQVLMEVARSYGLGVAGERLTRRLRAQAFGSMLRQEIGWFDMPANSAPNLSANLSRDVTLVTAVTGEATGVQLANFATVVVGLGLIFGLGAWQLGLVAIGVVPVVGAAIALEFMVIMGGDEASQAKKDEAVAGAKDDAPVSAEDAAKRAHAEAAAQRKREQSGQAAREHASTVVGQLASSVRTVASFGLEGVLFDAYAAAIDSARDARVRGAWLPAMITGFSQFAIISAICALYALGGELVAQGEADFESMFIVIFVMIMMAVGLGQVAQGATDQTKAAQAVGRIFDVIDRQSSLNPESSTGATLRAAELRGHVRFESVAFRYPARPDAQIYTDFSLEIAPGTTCALVGGSGSGKSTAVALLERFYEPERGRVLLDGVDLRALQLRWLRQQIGMVGQEPTLFDGTIAQNIAYGRPDATREEVAEAARMANAHNFVAAFPQAYETRVGQGGGQLSGGQKQRIAIARAILKNPSILLLDEATSALDTESERVVQAALDALLAAQKRTTIVIAHRLSTIRTADKIAVVGKGRVLEEGSHEQLVAKGPRGHYAKLIAASAQ</sequence>
<feature type="domain" description="ABC transporter" evidence="12">
    <location>
        <begin position="392"/>
        <end position="630"/>
    </location>
</feature>
<dbReference type="Gene3D" id="3.40.50.300">
    <property type="entry name" value="P-loop containing nucleotide triphosphate hydrolases"/>
    <property type="match status" value="2"/>
</dbReference>
<dbReference type="SUPFAM" id="SSF52540">
    <property type="entry name" value="P-loop containing nucleoside triphosphate hydrolases"/>
    <property type="match status" value="2"/>
</dbReference>
<dbReference type="InterPro" id="IPR003439">
    <property type="entry name" value="ABC_transporter-like_ATP-bd"/>
</dbReference>
<feature type="compositionally biased region" description="Basic and acidic residues" evidence="10">
    <location>
        <begin position="715"/>
        <end position="728"/>
    </location>
</feature>
<dbReference type="OrthoDB" id="6500128at2759"/>
<feature type="transmembrane region" description="Helical" evidence="11">
    <location>
        <begin position="792"/>
        <end position="811"/>
    </location>
</feature>
<feature type="transmembrane region" description="Helical" evidence="11">
    <location>
        <begin position="876"/>
        <end position="895"/>
    </location>
</feature>
<feature type="domain" description="ABC transmembrane type-1" evidence="13">
    <location>
        <begin position="752"/>
        <end position="1080"/>
    </location>
</feature>
<keyword evidence="7" id="KW-0067">ATP-binding</keyword>
<gene>
    <name evidence="14" type="ORF">KFE25_012655</name>
</gene>
<dbReference type="InterPro" id="IPR003593">
    <property type="entry name" value="AAA+_ATPase"/>
</dbReference>
<reference evidence="14" key="1">
    <citation type="submission" date="2021-05" db="EMBL/GenBank/DDBJ databases">
        <title>The genome of the haptophyte Pavlova lutheri (Diacronema luteri, Pavlovales) - a model for lipid biosynthesis in eukaryotic algae.</title>
        <authorList>
            <person name="Hulatt C.J."/>
            <person name="Posewitz M.C."/>
        </authorList>
    </citation>
    <scope>NUCLEOTIDE SEQUENCE</scope>
    <source>
        <strain evidence="14">NIVA-4/92</strain>
    </source>
</reference>
<comment type="caution">
    <text evidence="14">The sequence shown here is derived from an EMBL/GenBank/DDBJ whole genome shotgun (WGS) entry which is preliminary data.</text>
</comment>
<dbReference type="PANTHER" id="PTHR43394:SF11">
    <property type="entry name" value="ATP-BINDING CASSETTE TRANSPORTER"/>
    <property type="match status" value="1"/>
</dbReference>
<dbReference type="Proteomes" id="UP000751190">
    <property type="component" value="Unassembled WGS sequence"/>
</dbReference>
<protein>
    <recommendedName>
        <fullName evidence="16">ATP-dependent transporter ycf16</fullName>
    </recommendedName>
</protein>
<dbReference type="PROSITE" id="PS50929">
    <property type="entry name" value="ABC_TM1F"/>
    <property type="match status" value="2"/>
</dbReference>
<evidence type="ECO:0000256" key="5">
    <source>
        <dbReference type="ARBA" id="ARBA00022737"/>
    </source>
</evidence>
<dbReference type="InterPro" id="IPR017871">
    <property type="entry name" value="ABC_transporter-like_CS"/>
</dbReference>
<dbReference type="CDD" id="cd18577">
    <property type="entry name" value="ABC_6TM_Pgp_ABCB1_D1_like"/>
    <property type="match status" value="1"/>
</dbReference>
<feature type="transmembrane region" description="Helical" evidence="11">
    <location>
        <begin position="48"/>
        <end position="66"/>
    </location>
</feature>
<evidence type="ECO:0000256" key="7">
    <source>
        <dbReference type="ARBA" id="ARBA00022840"/>
    </source>
</evidence>
<dbReference type="Gene3D" id="1.20.1560.10">
    <property type="entry name" value="ABC transporter type 1, transmembrane domain"/>
    <property type="match status" value="2"/>
</dbReference>
<keyword evidence="15" id="KW-1185">Reference proteome</keyword>
<evidence type="ECO:0000313" key="14">
    <source>
        <dbReference type="EMBL" id="KAG8457984.1"/>
    </source>
</evidence>
<evidence type="ECO:0000256" key="6">
    <source>
        <dbReference type="ARBA" id="ARBA00022741"/>
    </source>
</evidence>
<dbReference type="InterPro" id="IPR027417">
    <property type="entry name" value="P-loop_NTPase"/>
</dbReference>
<feature type="domain" description="ABC transporter" evidence="12">
    <location>
        <begin position="1117"/>
        <end position="1355"/>
    </location>
</feature>
<evidence type="ECO:0000256" key="2">
    <source>
        <dbReference type="ARBA" id="ARBA00007577"/>
    </source>
</evidence>
<dbReference type="EMBL" id="JAGTXO010000059">
    <property type="protein sequence ID" value="KAG8457984.1"/>
    <property type="molecule type" value="Genomic_DNA"/>
</dbReference>
<dbReference type="FunFam" id="3.40.50.300:FF:000251">
    <property type="entry name" value="ABC transporter B family member 19"/>
    <property type="match status" value="2"/>
</dbReference>
<dbReference type="InterPro" id="IPR039421">
    <property type="entry name" value="Type_1_exporter"/>
</dbReference>
<evidence type="ECO:0000259" key="13">
    <source>
        <dbReference type="PROSITE" id="PS50929"/>
    </source>
</evidence>
<dbReference type="InterPro" id="IPR036640">
    <property type="entry name" value="ABC1_TM_sf"/>
</dbReference>
<evidence type="ECO:0000256" key="11">
    <source>
        <dbReference type="SAM" id="Phobius"/>
    </source>
</evidence>
<keyword evidence="4 11" id="KW-0812">Transmembrane</keyword>
<dbReference type="OMA" id="MAYFDTY"/>
<accession>A0A8J5XA07</accession>
<keyword evidence="6" id="KW-0547">Nucleotide-binding</keyword>
<dbReference type="GO" id="GO:0005743">
    <property type="term" value="C:mitochondrial inner membrane"/>
    <property type="evidence" value="ECO:0007669"/>
    <property type="project" value="TreeGrafter"/>
</dbReference>
<dbReference type="GO" id="GO:0005524">
    <property type="term" value="F:ATP binding"/>
    <property type="evidence" value="ECO:0007669"/>
    <property type="project" value="UniProtKB-KW"/>
</dbReference>
<feature type="domain" description="ABC transmembrane type-1" evidence="13">
    <location>
        <begin position="54"/>
        <end position="355"/>
    </location>
</feature>
<evidence type="ECO:0000256" key="8">
    <source>
        <dbReference type="ARBA" id="ARBA00022989"/>
    </source>
</evidence>
<feature type="transmembrane region" description="Helical" evidence="11">
    <location>
        <begin position="901"/>
        <end position="920"/>
    </location>
</feature>
<dbReference type="SUPFAM" id="SSF90123">
    <property type="entry name" value="ABC transporter transmembrane region"/>
    <property type="match status" value="2"/>
</dbReference>
<dbReference type="PANTHER" id="PTHR43394">
    <property type="entry name" value="ATP-DEPENDENT PERMEASE MDL1, MITOCHONDRIAL"/>
    <property type="match status" value="1"/>
</dbReference>
<evidence type="ECO:0000313" key="15">
    <source>
        <dbReference type="Proteomes" id="UP000751190"/>
    </source>
</evidence>
<dbReference type="GO" id="GO:0015421">
    <property type="term" value="F:ABC-type oligopeptide transporter activity"/>
    <property type="evidence" value="ECO:0007669"/>
    <property type="project" value="TreeGrafter"/>
</dbReference>
<feature type="region of interest" description="Disordered" evidence="10">
    <location>
        <begin position="670"/>
        <end position="728"/>
    </location>
</feature>
<organism evidence="14 15">
    <name type="scientific">Diacronema lutheri</name>
    <name type="common">Unicellular marine alga</name>
    <name type="synonym">Monochrysis lutheri</name>
    <dbReference type="NCBI Taxonomy" id="2081491"/>
    <lineage>
        <taxon>Eukaryota</taxon>
        <taxon>Haptista</taxon>
        <taxon>Haptophyta</taxon>
        <taxon>Pavlovophyceae</taxon>
        <taxon>Pavlovales</taxon>
        <taxon>Pavlovaceae</taxon>
        <taxon>Diacronema</taxon>
    </lineage>
</organism>
<dbReference type="Pfam" id="PF00005">
    <property type="entry name" value="ABC_tran"/>
    <property type="match status" value="2"/>
</dbReference>
<comment type="subcellular location">
    <subcellularLocation>
        <location evidence="1">Membrane</location>
        <topology evidence="1">Multi-pass membrane protein</topology>
    </subcellularLocation>
</comment>
<evidence type="ECO:0000256" key="4">
    <source>
        <dbReference type="ARBA" id="ARBA00022692"/>
    </source>
</evidence>
<keyword evidence="3" id="KW-0813">Transport</keyword>
<feature type="transmembrane region" description="Helical" evidence="11">
    <location>
        <begin position="101"/>
        <end position="125"/>
    </location>
</feature>
<comment type="similarity">
    <text evidence="2">Belongs to the ABC transporter superfamily. ABCB family. Multidrug resistance exporter (TC 3.A.1.201) subfamily.</text>
</comment>
<dbReference type="GO" id="GO:0090374">
    <property type="term" value="P:oligopeptide export from mitochondrion"/>
    <property type="evidence" value="ECO:0007669"/>
    <property type="project" value="TreeGrafter"/>
</dbReference>
<evidence type="ECO:0000259" key="12">
    <source>
        <dbReference type="PROSITE" id="PS50893"/>
    </source>
</evidence>
<dbReference type="PROSITE" id="PS00211">
    <property type="entry name" value="ABC_TRANSPORTER_1"/>
    <property type="match status" value="2"/>
</dbReference>
<dbReference type="PROSITE" id="PS50893">
    <property type="entry name" value="ABC_TRANSPORTER_2"/>
    <property type="match status" value="2"/>
</dbReference>
<evidence type="ECO:0008006" key="16">
    <source>
        <dbReference type="Google" id="ProtNLM"/>
    </source>
</evidence>
<evidence type="ECO:0000256" key="3">
    <source>
        <dbReference type="ARBA" id="ARBA00022448"/>
    </source>
</evidence>
<dbReference type="CDD" id="cd18578">
    <property type="entry name" value="ABC_6TM_Pgp_ABCB1_D2_like"/>
    <property type="match status" value="1"/>
</dbReference>
<dbReference type="Pfam" id="PF00664">
    <property type="entry name" value="ABC_membrane"/>
    <property type="match status" value="3"/>
</dbReference>
<feature type="compositionally biased region" description="Low complexity" evidence="10">
    <location>
        <begin position="688"/>
        <end position="714"/>
    </location>
</feature>
<keyword evidence="5" id="KW-0677">Repeat</keyword>
<dbReference type="SMART" id="SM00382">
    <property type="entry name" value="AAA"/>
    <property type="match status" value="2"/>
</dbReference>
<evidence type="ECO:0000256" key="9">
    <source>
        <dbReference type="ARBA" id="ARBA00023136"/>
    </source>
</evidence>
<evidence type="ECO:0000256" key="10">
    <source>
        <dbReference type="SAM" id="MobiDB-lite"/>
    </source>
</evidence>
<name>A0A8J5XA07_DIALT</name>
<evidence type="ECO:0000256" key="1">
    <source>
        <dbReference type="ARBA" id="ARBA00004141"/>
    </source>
</evidence>
<feature type="transmembrane region" description="Helical" evidence="11">
    <location>
        <begin position="750"/>
        <end position="772"/>
    </location>
</feature>